<dbReference type="InterPro" id="IPR036388">
    <property type="entry name" value="WH-like_DNA-bd_sf"/>
</dbReference>
<dbReference type="SMART" id="SM00344">
    <property type="entry name" value="HTH_ASNC"/>
    <property type="match status" value="1"/>
</dbReference>
<comment type="caution">
    <text evidence="1">The sequence shown here is derived from an EMBL/GenBank/DDBJ whole genome shotgun (WGS) entry which is preliminary data.</text>
</comment>
<accession>A0A9E4ZI57</accession>
<reference evidence="1" key="2">
    <citation type="submission" date="2021-04" db="EMBL/GenBank/DDBJ databases">
        <authorList>
            <person name="Dong X."/>
        </authorList>
    </citation>
    <scope>NUCLEOTIDE SEQUENCE</scope>
    <source>
        <strain evidence="1">LLY</strain>
    </source>
</reference>
<protein>
    <submittedName>
        <fullName evidence="1">Winged helix-turn-helix transcriptional regulator</fullName>
    </submittedName>
</protein>
<dbReference type="RefSeq" id="WP_250869242.1">
    <property type="nucleotide sequence ID" value="NZ_JAGSOI010000085.1"/>
</dbReference>
<sequence length="225" mass="25637">MNNEDLNQERFKKIAQLLSEVSNLKETDMHILLTLLKNSKVTNSELADILDFKDGNSVTYHTRNMQKEGLIDKYTIIPNWKRAGLSTEFIILAEAENEEQLLQIEKEHVLMADEYLSNIGEIVVTPTISGCVILQNVYHCFGDKTMAVISGRATSDQDAAVYCKNYLVNRYPDIKISMLLNKYKTVDEFFIDKNAVSKLKELFQVPATKEVTDTLENLKSMSSED</sequence>
<dbReference type="Pfam" id="PF13412">
    <property type="entry name" value="HTH_24"/>
    <property type="match status" value="1"/>
</dbReference>
<dbReference type="Proteomes" id="UP001056766">
    <property type="component" value="Unassembled WGS sequence"/>
</dbReference>
<name>A0A9E4ZI57_9EURY</name>
<evidence type="ECO:0000313" key="1">
    <source>
        <dbReference type="EMBL" id="MCM1987877.1"/>
    </source>
</evidence>
<keyword evidence="2" id="KW-1185">Reference proteome</keyword>
<dbReference type="Gene3D" id="1.10.10.10">
    <property type="entry name" value="Winged helix-like DNA-binding domain superfamily/Winged helix DNA-binding domain"/>
    <property type="match status" value="1"/>
</dbReference>
<reference evidence="1" key="1">
    <citation type="journal article" date="2021" name="mSystems">
        <title>Bacteria and Archaea Synergistically Convert Glycine Betaine to Biogenic Methane in the Formosa Cold Seep of the South China Sea.</title>
        <authorList>
            <person name="Li L."/>
            <person name="Zhang W."/>
            <person name="Zhang S."/>
            <person name="Song L."/>
            <person name="Sun Q."/>
            <person name="Zhang H."/>
            <person name="Xiang H."/>
            <person name="Dong X."/>
        </authorList>
    </citation>
    <scope>NUCLEOTIDE SEQUENCE</scope>
    <source>
        <strain evidence="1">LLY</strain>
    </source>
</reference>
<dbReference type="InterPro" id="IPR036390">
    <property type="entry name" value="WH_DNA-bd_sf"/>
</dbReference>
<proteinExistence type="predicted"/>
<organism evidence="1 2">
    <name type="scientific">Methanococcoides seepicolus</name>
    <dbReference type="NCBI Taxonomy" id="2828780"/>
    <lineage>
        <taxon>Archaea</taxon>
        <taxon>Methanobacteriati</taxon>
        <taxon>Methanobacteriota</taxon>
        <taxon>Stenosarchaea group</taxon>
        <taxon>Methanomicrobia</taxon>
        <taxon>Methanosarcinales</taxon>
        <taxon>Methanosarcinaceae</taxon>
        <taxon>Methanococcoides</taxon>
    </lineage>
</organism>
<dbReference type="AlphaFoldDB" id="A0A9E4ZI57"/>
<dbReference type="SUPFAM" id="SSF46785">
    <property type="entry name" value="Winged helix' DNA-binding domain"/>
    <property type="match status" value="1"/>
</dbReference>
<gene>
    <name evidence="1" type="ORF">KDK67_12980</name>
</gene>
<evidence type="ECO:0000313" key="2">
    <source>
        <dbReference type="Proteomes" id="UP001056766"/>
    </source>
</evidence>
<dbReference type="EMBL" id="JAGSOI010000085">
    <property type="protein sequence ID" value="MCM1987877.1"/>
    <property type="molecule type" value="Genomic_DNA"/>
</dbReference>
<dbReference type="InterPro" id="IPR019888">
    <property type="entry name" value="Tscrpt_reg_AsnC-like"/>
</dbReference>